<evidence type="ECO:0000313" key="2">
    <source>
        <dbReference type="Proteomes" id="UP000237839"/>
    </source>
</evidence>
<name>A0A2S9GTI8_9BURK</name>
<reference evidence="1 2" key="1">
    <citation type="submission" date="2018-02" db="EMBL/GenBank/DDBJ databases">
        <title>Solimicrobium silvestre gen. nov., sp. nov., isolated from alpine forest soil.</title>
        <authorList>
            <person name="Margesin R."/>
            <person name="Albuquerque L."/>
            <person name="Zhang D.-C."/>
            <person name="Froufe H.J.C."/>
            <person name="Severino R."/>
            <person name="Roxo I."/>
            <person name="Egas C."/>
            <person name="Da Costa M.S."/>
        </authorList>
    </citation>
    <scope>NUCLEOTIDE SEQUENCE [LARGE SCALE GENOMIC DNA]</scope>
    <source>
        <strain evidence="1 2">S20-91</strain>
    </source>
</reference>
<sequence>METVESLLNQLPFSYKDRSSFFQLGVVNAAEKIIHQKFITSGWKDLLLGSPELDAFDFAFDKALLFFLKK</sequence>
<gene>
    <name evidence="1" type="ORF">S2091_4227</name>
</gene>
<organism evidence="1 2">
    <name type="scientific">Solimicrobium silvestre</name>
    <dbReference type="NCBI Taxonomy" id="2099400"/>
    <lineage>
        <taxon>Bacteria</taxon>
        <taxon>Pseudomonadati</taxon>
        <taxon>Pseudomonadota</taxon>
        <taxon>Betaproteobacteria</taxon>
        <taxon>Burkholderiales</taxon>
        <taxon>Oxalobacteraceae</taxon>
        <taxon>Solimicrobium</taxon>
    </lineage>
</organism>
<protein>
    <submittedName>
        <fullName evidence="1">Uncharacterized protein</fullName>
    </submittedName>
</protein>
<keyword evidence="2" id="KW-1185">Reference proteome</keyword>
<dbReference type="EMBL" id="PUGF01000030">
    <property type="protein sequence ID" value="PRC91039.1"/>
    <property type="molecule type" value="Genomic_DNA"/>
</dbReference>
<dbReference type="AlphaFoldDB" id="A0A2S9GTI8"/>
<evidence type="ECO:0000313" key="1">
    <source>
        <dbReference type="EMBL" id="PRC91039.1"/>
    </source>
</evidence>
<dbReference type="RefSeq" id="WP_105533959.1">
    <property type="nucleotide sequence ID" value="NZ_PUGF01000030.1"/>
</dbReference>
<comment type="caution">
    <text evidence="1">The sequence shown here is derived from an EMBL/GenBank/DDBJ whole genome shotgun (WGS) entry which is preliminary data.</text>
</comment>
<accession>A0A2S9GTI8</accession>
<dbReference type="Proteomes" id="UP000237839">
    <property type="component" value="Unassembled WGS sequence"/>
</dbReference>
<proteinExistence type="predicted"/>